<evidence type="ECO:0000313" key="2">
    <source>
        <dbReference type="Proteomes" id="UP000007460"/>
    </source>
</evidence>
<dbReference type="Proteomes" id="UP000007460">
    <property type="component" value="Chromosome"/>
</dbReference>
<accession>D5BTC7</accession>
<dbReference type="EMBL" id="CP001751">
    <property type="protein sequence ID" value="ADE39524.1"/>
    <property type="molecule type" value="Genomic_DNA"/>
</dbReference>
<dbReference type="RefSeq" id="WP_013046151.1">
    <property type="nucleotide sequence ID" value="NC_014010.1"/>
</dbReference>
<dbReference type="KEGG" id="apb:SAR116_1281"/>
<dbReference type="STRING" id="488538.SAR116_1281"/>
<organism evidence="1 2">
    <name type="scientific">Puniceispirillum marinum (strain IMCC1322)</name>
    <dbReference type="NCBI Taxonomy" id="488538"/>
    <lineage>
        <taxon>Bacteria</taxon>
        <taxon>Pseudomonadati</taxon>
        <taxon>Pseudomonadota</taxon>
        <taxon>Alphaproteobacteria</taxon>
        <taxon>Candidatus Puniceispirillales</taxon>
        <taxon>Candidatus Puniceispirillaceae</taxon>
        <taxon>Candidatus Puniceispirillum</taxon>
    </lineage>
</organism>
<name>D5BTC7_PUNMI</name>
<protein>
    <submittedName>
        <fullName evidence="1">Methyl-accepting chemotaxis transducer</fullName>
    </submittedName>
</protein>
<evidence type="ECO:0000313" key="1">
    <source>
        <dbReference type="EMBL" id="ADE39524.1"/>
    </source>
</evidence>
<dbReference type="HOGENOM" id="CLU_1128336_0_0_5"/>
<reference evidence="1 2" key="1">
    <citation type="journal article" date="2010" name="J. Bacteriol.">
        <title>Complete genome sequence of "Candidatus Puniceispirillum marinum" IMCC1322, a representative of the SAR116 clade in the Alphaproteobacteria.</title>
        <authorList>
            <person name="Oh H.M."/>
            <person name="Kwon K.K."/>
            <person name="Kang I."/>
            <person name="Kang S.G."/>
            <person name="Lee J.H."/>
            <person name="Kim S.J."/>
            <person name="Cho J.C."/>
        </authorList>
    </citation>
    <scope>NUCLEOTIDE SEQUENCE [LARGE SCALE GENOMIC DNA]</scope>
    <source>
        <strain evidence="1 2">IMCC1322</strain>
    </source>
</reference>
<proteinExistence type="predicted"/>
<dbReference type="AlphaFoldDB" id="D5BTC7"/>
<gene>
    <name evidence="1" type="ordered locus">SAR116_1281</name>
</gene>
<keyword evidence="2" id="KW-1185">Reference proteome</keyword>
<sequence>MVAKEISFPDFLRAVAIPMFGFAIVNPMGPTFMGFAIGKTNSGNSSLLFFSLNPFSQTAEEISTFNFDPHNIDADSLLKDYGLCFEIDKFLVGKKSDGQEFATPTLLFGNLGGETKEALDEQQLIVLSIIRHSNDPLRTLQNLTAYPMNVMERVSHEMSLSSFGFDNNEEKQIPSNEQLIEIIGHICNPEHIKQEFKGFNIAWEGAINFQRENGNVQLADSALGLEESLGVIGKLFPSLSQLMMEN</sequence>